<name>A0ABQ5AUJ2_9ASTR</name>
<accession>A0ABQ5AUJ2</accession>
<protein>
    <recommendedName>
        <fullName evidence="3">Retrovirus-related Pol polyprotein from transposon TNT 1-94</fullName>
    </recommendedName>
</protein>
<keyword evidence="2" id="KW-1185">Reference proteome</keyword>
<evidence type="ECO:0000313" key="2">
    <source>
        <dbReference type="Proteomes" id="UP001151760"/>
    </source>
</evidence>
<dbReference type="Proteomes" id="UP001151760">
    <property type="component" value="Unassembled WGS sequence"/>
</dbReference>
<dbReference type="EMBL" id="BQNB010012548">
    <property type="protein sequence ID" value="GJT04963.1"/>
    <property type="molecule type" value="Genomic_DNA"/>
</dbReference>
<evidence type="ECO:0000313" key="1">
    <source>
        <dbReference type="EMBL" id="GJT04963.1"/>
    </source>
</evidence>
<reference evidence="1" key="2">
    <citation type="submission" date="2022-01" db="EMBL/GenBank/DDBJ databases">
        <authorList>
            <person name="Yamashiro T."/>
            <person name="Shiraishi A."/>
            <person name="Satake H."/>
            <person name="Nakayama K."/>
        </authorList>
    </citation>
    <scope>NUCLEOTIDE SEQUENCE</scope>
</reference>
<sequence>MTKNDIFLDSKLVHLYLKDTRSDLPSTRPDSAYAVSRLSMYTSNPSDAHWKAMAKVLHYLRYSRDYRLHYDRYPAVIKGYSDANWISDIKNSRSTSGYVFTLGGVSWKSFKQTVIAKSTMESEFIALDKCGEEAEWLR</sequence>
<organism evidence="1 2">
    <name type="scientific">Tanacetum coccineum</name>
    <dbReference type="NCBI Taxonomy" id="301880"/>
    <lineage>
        <taxon>Eukaryota</taxon>
        <taxon>Viridiplantae</taxon>
        <taxon>Streptophyta</taxon>
        <taxon>Embryophyta</taxon>
        <taxon>Tracheophyta</taxon>
        <taxon>Spermatophyta</taxon>
        <taxon>Magnoliopsida</taxon>
        <taxon>eudicotyledons</taxon>
        <taxon>Gunneridae</taxon>
        <taxon>Pentapetalae</taxon>
        <taxon>asterids</taxon>
        <taxon>campanulids</taxon>
        <taxon>Asterales</taxon>
        <taxon>Asteraceae</taxon>
        <taxon>Asteroideae</taxon>
        <taxon>Anthemideae</taxon>
        <taxon>Anthemidinae</taxon>
        <taxon>Tanacetum</taxon>
    </lineage>
</organism>
<comment type="caution">
    <text evidence="1">The sequence shown here is derived from an EMBL/GenBank/DDBJ whole genome shotgun (WGS) entry which is preliminary data.</text>
</comment>
<evidence type="ECO:0008006" key="3">
    <source>
        <dbReference type="Google" id="ProtNLM"/>
    </source>
</evidence>
<dbReference type="CDD" id="cd09272">
    <property type="entry name" value="RNase_HI_RT_Ty1"/>
    <property type="match status" value="1"/>
</dbReference>
<dbReference type="PANTHER" id="PTHR11439">
    <property type="entry name" value="GAG-POL-RELATED RETROTRANSPOSON"/>
    <property type="match status" value="1"/>
</dbReference>
<reference evidence="1" key="1">
    <citation type="journal article" date="2022" name="Int. J. Mol. Sci.">
        <title>Draft Genome of Tanacetum Coccineum: Genomic Comparison of Closely Related Tanacetum-Family Plants.</title>
        <authorList>
            <person name="Yamashiro T."/>
            <person name="Shiraishi A."/>
            <person name="Nakayama K."/>
            <person name="Satake H."/>
        </authorList>
    </citation>
    <scope>NUCLEOTIDE SEQUENCE</scope>
</reference>
<proteinExistence type="predicted"/>
<dbReference type="PANTHER" id="PTHR11439:SF521">
    <property type="entry name" value="RNA-DIRECTED DNA POLYMERASE"/>
    <property type="match status" value="1"/>
</dbReference>
<gene>
    <name evidence="1" type="ORF">Tco_0839425</name>
</gene>